<dbReference type="SMART" id="SM00242">
    <property type="entry name" value="MYSc"/>
    <property type="match status" value="1"/>
</dbReference>
<keyword evidence="7" id="KW-0067">ATP-binding</keyword>
<dbReference type="Gene3D" id="3.40.850.10">
    <property type="entry name" value="Kinesin motor domain"/>
    <property type="match status" value="2"/>
</dbReference>
<comment type="caution">
    <text evidence="13">Lacks conserved residue(s) required for the propagation of feature annotation.</text>
</comment>
<feature type="domain" description="Myosin motor" evidence="15">
    <location>
        <begin position="1"/>
        <end position="541"/>
    </location>
</feature>
<dbReference type="Pfam" id="PF00063">
    <property type="entry name" value="Myosin_head"/>
    <property type="match status" value="2"/>
</dbReference>
<dbReference type="PANTHER" id="PTHR13140:SF857">
    <property type="entry name" value="MYOSIN-11"/>
    <property type="match status" value="1"/>
</dbReference>
<keyword evidence="4" id="KW-0488">Methylation</keyword>
<dbReference type="GO" id="GO:0030016">
    <property type="term" value="C:myofibril"/>
    <property type="evidence" value="ECO:0007669"/>
    <property type="project" value="UniProtKB-SubCell"/>
</dbReference>
<dbReference type="PROSITE" id="PS50096">
    <property type="entry name" value="IQ"/>
    <property type="match status" value="1"/>
</dbReference>
<dbReference type="PRINTS" id="PR00193">
    <property type="entry name" value="MYOSINHEAVY"/>
</dbReference>
<dbReference type="Pfam" id="PF02736">
    <property type="entry name" value="Myosin_N"/>
    <property type="match status" value="1"/>
</dbReference>
<keyword evidence="18" id="KW-1185">Reference proteome</keyword>
<sequence>MSTDAEMEQYGPASVFLRKSERERIEAQNTPFDAKTAYFVVDPNELYVKCKIVKKEGDKVTVETDGGKTVIVKEDDVYPRNPPKFDKIEDMAMMTHLNEPCVLYNLKDRFASWMIYGSLEDQIVAANPLLEAYGNAKTVRNDNSSRFGKFIRIHFGSSGKLASADIETCKLTANNCHGNPVSIGPHNLLEKSRVTFQLSAERSYHIFYQLMTGHKPELLEALLITTNPYDYPMISQGEISVKSINDVEEFIATDTAIDILGFTGDEKINIYKLTGAVMHHGNMKFKQKQREEQAEPDGTEVADKIAYLMGLNSADMLKAVCYPRVKVGNEMVTKGQTIPQVHNSVMALCKSVYEKMFLWMVIRINEMLDTKQPRQFFIGVLDIAGFEIFDFNCLEQLCINFTNEKLQQFFNHHMFVLEQEEYKKEGIEWEFIDFGMDLAACIELIEKPLGIFSILEEECMFPKASDTTFKNKLHDQHLGKSKGFEKPKPGKGKAEAHFSLVHYAGTVDYNISGWLDKNKDPLNDSVVQLYQKSANKLLTHLYAAHSSTEGLMENPLVIHQLRCNGVLEGIRICRKGFPSRILYGDFKQRYKVLNASVIPEGQFIDNKKASEKLLGSIDVDHTQYKFGHTKVFFKAGLLGQLEEMRDEKLVELVTMTQALCRAYVMRKEFVKMMQRREAIYSIQYNIRSFMNVKNWPWLKLYFKIKPLLKSAETEKELQQMKENYEKMQSDLATALAKKKELEEKMVSLLQEKNDLQLQVAAETENLSDAEERCEGLIKSKIQLEAKLKETTERLEDEEEVNAELTAKKRKLEDECSELKKDIDDLELTLAKVEKEKHATENKVHVKLMCTSQTDIV</sequence>
<keyword evidence="5" id="KW-0963">Cytoplasm</keyword>
<evidence type="ECO:0000256" key="13">
    <source>
        <dbReference type="PROSITE-ProRule" id="PRU00782"/>
    </source>
</evidence>
<dbReference type="Gene3D" id="1.20.120.720">
    <property type="entry name" value="Myosin VI head, motor domain, U50 subdomain"/>
    <property type="match status" value="1"/>
</dbReference>
<feature type="domain" description="Myosin N-terminal SH3-like" evidence="16">
    <location>
        <begin position="33"/>
        <end position="82"/>
    </location>
</feature>
<evidence type="ECO:0000259" key="15">
    <source>
        <dbReference type="PROSITE" id="PS51456"/>
    </source>
</evidence>
<dbReference type="GO" id="GO:0000146">
    <property type="term" value="F:microfilament motor activity"/>
    <property type="evidence" value="ECO:0007669"/>
    <property type="project" value="TreeGrafter"/>
</dbReference>
<protein>
    <recommendedName>
        <fullName evidence="19">Myosin motor domain-containing protein</fullName>
    </recommendedName>
</protein>
<accession>A0A3S2MYV9</accession>
<dbReference type="InterPro" id="IPR004009">
    <property type="entry name" value="SH3_Myosin"/>
</dbReference>
<dbReference type="FunFam" id="1.20.5.4820:FF:000001">
    <property type="entry name" value="Myosin heavy chain"/>
    <property type="match status" value="1"/>
</dbReference>
<evidence type="ECO:0000313" key="17">
    <source>
        <dbReference type="EMBL" id="RVE69696.1"/>
    </source>
</evidence>
<dbReference type="PROSITE" id="PS51844">
    <property type="entry name" value="SH3_LIKE"/>
    <property type="match status" value="1"/>
</dbReference>
<dbReference type="SUPFAM" id="SSF90257">
    <property type="entry name" value="Myosin rod fragments"/>
    <property type="match status" value="1"/>
</dbReference>
<evidence type="ECO:0000256" key="5">
    <source>
        <dbReference type="ARBA" id="ARBA00022490"/>
    </source>
</evidence>
<dbReference type="SUPFAM" id="SSF52540">
    <property type="entry name" value="P-loop containing nucleoside triphosphate hydrolases"/>
    <property type="match status" value="1"/>
</dbReference>
<dbReference type="FunFam" id="1.10.10.820:FF:000001">
    <property type="entry name" value="Myosin heavy chain"/>
    <property type="match status" value="1"/>
</dbReference>
<evidence type="ECO:0000256" key="10">
    <source>
        <dbReference type="ARBA" id="ARBA00023175"/>
    </source>
</evidence>
<evidence type="ECO:0000256" key="6">
    <source>
        <dbReference type="ARBA" id="ARBA00022741"/>
    </source>
</evidence>
<evidence type="ECO:0000256" key="7">
    <source>
        <dbReference type="ARBA" id="ARBA00022840"/>
    </source>
</evidence>
<dbReference type="PROSITE" id="PS51456">
    <property type="entry name" value="MYOSIN_MOTOR"/>
    <property type="match status" value="2"/>
</dbReference>
<dbReference type="AlphaFoldDB" id="A0A3S2MYV9"/>
<evidence type="ECO:0000256" key="4">
    <source>
        <dbReference type="ARBA" id="ARBA00022481"/>
    </source>
</evidence>
<dbReference type="GO" id="GO:0016020">
    <property type="term" value="C:membrane"/>
    <property type="evidence" value="ECO:0007669"/>
    <property type="project" value="TreeGrafter"/>
</dbReference>
<dbReference type="FunFam" id="2.30.30.360:FF:000001">
    <property type="entry name" value="Myosin heavy chain"/>
    <property type="match status" value="1"/>
</dbReference>
<evidence type="ECO:0000256" key="8">
    <source>
        <dbReference type="ARBA" id="ARBA00023054"/>
    </source>
</evidence>
<keyword evidence="11" id="KW-0514">Muscle protein</keyword>
<keyword evidence="10" id="KW-0505">Motor protein</keyword>
<organism evidence="17 18">
    <name type="scientific">Oryzias javanicus</name>
    <name type="common">Javanese ricefish</name>
    <name type="synonym">Aplocheilus javanicus</name>
    <dbReference type="NCBI Taxonomy" id="123683"/>
    <lineage>
        <taxon>Eukaryota</taxon>
        <taxon>Metazoa</taxon>
        <taxon>Chordata</taxon>
        <taxon>Craniata</taxon>
        <taxon>Vertebrata</taxon>
        <taxon>Euteleostomi</taxon>
        <taxon>Actinopterygii</taxon>
        <taxon>Neopterygii</taxon>
        <taxon>Teleostei</taxon>
        <taxon>Neoteleostei</taxon>
        <taxon>Acanthomorphata</taxon>
        <taxon>Ovalentaria</taxon>
        <taxon>Atherinomorphae</taxon>
        <taxon>Beloniformes</taxon>
        <taxon>Adrianichthyidae</taxon>
        <taxon>Oryziinae</taxon>
        <taxon>Oryzias</taxon>
    </lineage>
</organism>
<comment type="similarity">
    <text evidence="2 13">Belongs to the TRAFAC class myosin-kinesin ATPase superfamily. Myosin family.</text>
</comment>
<dbReference type="InterPro" id="IPR001609">
    <property type="entry name" value="Myosin_head_motor_dom-like"/>
</dbReference>
<dbReference type="FunFam" id="1.20.5.340:FF:000004">
    <property type="entry name" value="Myosin heavy chain"/>
    <property type="match status" value="1"/>
</dbReference>
<proteinExistence type="inferred from homology"/>
<dbReference type="GO" id="GO:0032982">
    <property type="term" value="C:myosin filament"/>
    <property type="evidence" value="ECO:0007669"/>
    <property type="project" value="UniProtKB-KW"/>
</dbReference>
<evidence type="ECO:0000256" key="1">
    <source>
        <dbReference type="ARBA" id="ARBA00004657"/>
    </source>
</evidence>
<dbReference type="Gene3D" id="1.20.58.530">
    <property type="match status" value="1"/>
</dbReference>
<feature type="coiled-coil region" evidence="14">
    <location>
        <begin position="710"/>
        <end position="842"/>
    </location>
</feature>
<dbReference type="FunFam" id="1.20.58.530:FF:000001">
    <property type="entry name" value="Myosin heavy chain"/>
    <property type="match status" value="1"/>
</dbReference>
<comment type="subcellular location">
    <subcellularLocation>
        <location evidence="1">Cytoplasm</location>
        <location evidence="1">Myofibril</location>
    </subcellularLocation>
</comment>
<dbReference type="GO" id="GO:0016459">
    <property type="term" value="C:myosin complex"/>
    <property type="evidence" value="ECO:0007669"/>
    <property type="project" value="UniProtKB-KW"/>
</dbReference>
<dbReference type="GO" id="GO:0007015">
    <property type="term" value="P:actin filament organization"/>
    <property type="evidence" value="ECO:0007669"/>
    <property type="project" value="TreeGrafter"/>
</dbReference>
<evidence type="ECO:0000256" key="11">
    <source>
        <dbReference type="ARBA" id="ARBA00023179"/>
    </source>
</evidence>
<feature type="domain" description="Myosin motor" evidence="15">
    <location>
        <begin position="553"/>
        <end position="646"/>
    </location>
</feature>
<dbReference type="Gene3D" id="1.10.10.820">
    <property type="match status" value="1"/>
</dbReference>
<dbReference type="GO" id="GO:0051015">
    <property type="term" value="F:actin filament binding"/>
    <property type="evidence" value="ECO:0007669"/>
    <property type="project" value="InterPro"/>
</dbReference>
<dbReference type="EMBL" id="CM012444">
    <property type="protein sequence ID" value="RVE69696.1"/>
    <property type="molecule type" value="Genomic_DNA"/>
</dbReference>
<keyword evidence="8 14" id="KW-0175">Coiled coil</keyword>
<keyword evidence="3" id="KW-0787">Thick filament</keyword>
<dbReference type="PANTHER" id="PTHR13140">
    <property type="entry name" value="MYOSIN"/>
    <property type="match status" value="1"/>
</dbReference>
<evidence type="ECO:0000256" key="3">
    <source>
        <dbReference type="ARBA" id="ARBA00022433"/>
    </source>
</evidence>
<reference evidence="17 18" key="1">
    <citation type="submission" date="2018-11" db="EMBL/GenBank/DDBJ databases">
        <authorList>
            <person name="Lopez-Roques C."/>
            <person name="Donnadieu C."/>
            <person name="Bouchez O."/>
            <person name="Klopp C."/>
            <person name="Cabau C."/>
            <person name="Zahm M."/>
        </authorList>
    </citation>
    <scope>NUCLEOTIDE SEQUENCE [LARGE SCALE GENOMIC DNA]</scope>
    <source>
        <strain evidence="17">RS831</strain>
        <tissue evidence="17">Whole body</tissue>
    </source>
</reference>
<gene>
    <name evidence="17" type="ORF">OJAV_G00080090</name>
</gene>
<dbReference type="InterPro" id="IPR027417">
    <property type="entry name" value="P-loop_NTPase"/>
</dbReference>
<dbReference type="OrthoDB" id="312459at2759"/>
<dbReference type="InterPro" id="IPR036961">
    <property type="entry name" value="Kinesin_motor_dom_sf"/>
</dbReference>
<evidence type="ECO:0000313" key="18">
    <source>
        <dbReference type="Proteomes" id="UP000283210"/>
    </source>
</evidence>
<evidence type="ECO:0000256" key="2">
    <source>
        <dbReference type="ARBA" id="ARBA00008314"/>
    </source>
</evidence>
<dbReference type="FunFam" id="1.20.120.720:FF:000001">
    <property type="entry name" value="Myosin heavy chain, muscle"/>
    <property type="match status" value="1"/>
</dbReference>
<keyword evidence="12 13" id="KW-0009">Actin-binding</keyword>
<reference evidence="17 18" key="2">
    <citation type="submission" date="2019-01" db="EMBL/GenBank/DDBJ databases">
        <title>A chromosome length genome reference of the Java medaka (oryzias javanicus).</title>
        <authorList>
            <person name="Herpin A."/>
            <person name="Takehana Y."/>
            <person name="Naruse K."/>
            <person name="Ansai S."/>
            <person name="Kawaguchi M."/>
        </authorList>
    </citation>
    <scope>NUCLEOTIDE SEQUENCE [LARGE SCALE GENOMIC DNA]</scope>
    <source>
        <strain evidence="17">RS831</strain>
        <tissue evidence="17">Whole body</tissue>
    </source>
</reference>
<evidence type="ECO:0000256" key="12">
    <source>
        <dbReference type="ARBA" id="ARBA00023203"/>
    </source>
</evidence>
<dbReference type="InterPro" id="IPR008989">
    <property type="entry name" value="Myosin_S1_N"/>
</dbReference>
<keyword evidence="9 13" id="KW-0518">Myosin</keyword>
<name>A0A3S2MYV9_ORYJA</name>
<dbReference type="Gene3D" id="1.20.5.4820">
    <property type="match status" value="1"/>
</dbReference>
<dbReference type="Gene3D" id="2.30.30.360">
    <property type="entry name" value="Myosin S1 fragment, N-terminal"/>
    <property type="match status" value="1"/>
</dbReference>
<dbReference type="Proteomes" id="UP000283210">
    <property type="component" value="Chromosome 8"/>
</dbReference>
<dbReference type="Gene3D" id="1.20.5.340">
    <property type="match status" value="1"/>
</dbReference>
<evidence type="ECO:0000256" key="14">
    <source>
        <dbReference type="SAM" id="Coils"/>
    </source>
</evidence>
<dbReference type="GO" id="GO:0005524">
    <property type="term" value="F:ATP binding"/>
    <property type="evidence" value="ECO:0007669"/>
    <property type="project" value="UniProtKB-KW"/>
</dbReference>
<evidence type="ECO:0000259" key="16">
    <source>
        <dbReference type="PROSITE" id="PS51844"/>
    </source>
</evidence>
<keyword evidence="6" id="KW-0547">Nucleotide-binding</keyword>
<evidence type="ECO:0000256" key="9">
    <source>
        <dbReference type="ARBA" id="ARBA00023123"/>
    </source>
</evidence>
<evidence type="ECO:0008006" key="19">
    <source>
        <dbReference type="Google" id="ProtNLM"/>
    </source>
</evidence>